<proteinExistence type="predicted"/>
<dbReference type="InterPro" id="IPR010982">
    <property type="entry name" value="Lambda_DNA-bd_dom_sf"/>
</dbReference>
<dbReference type="InterPro" id="IPR001387">
    <property type="entry name" value="Cro/C1-type_HTH"/>
</dbReference>
<comment type="caution">
    <text evidence="2">The sequence shown here is derived from an EMBL/GenBank/DDBJ whole genome shotgun (WGS) entry which is preliminary data.</text>
</comment>
<dbReference type="RefSeq" id="WP_343949497.1">
    <property type="nucleotide sequence ID" value="NZ_BAAAHQ010000008.1"/>
</dbReference>
<name>A0ABN1P2J9_9ACTN</name>
<organism evidence="2 3">
    <name type="scientific">Nonomuraea longicatena</name>
    <dbReference type="NCBI Taxonomy" id="83682"/>
    <lineage>
        <taxon>Bacteria</taxon>
        <taxon>Bacillati</taxon>
        <taxon>Actinomycetota</taxon>
        <taxon>Actinomycetes</taxon>
        <taxon>Streptosporangiales</taxon>
        <taxon>Streptosporangiaceae</taxon>
        <taxon>Nonomuraea</taxon>
    </lineage>
</organism>
<dbReference type="Pfam" id="PF19054">
    <property type="entry name" value="DUF5753"/>
    <property type="match status" value="1"/>
</dbReference>
<dbReference type="Proteomes" id="UP001501578">
    <property type="component" value="Unassembled WGS sequence"/>
</dbReference>
<dbReference type="Gene3D" id="1.10.260.40">
    <property type="entry name" value="lambda repressor-like DNA-binding domains"/>
    <property type="match status" value="1"/>
</dbReference>
<dbReference type="SMART" id="SM00530">
    <property type="entry name" value="HTH_XRE"/>
    <property type="match status" value="1"/>
</dbReference>
<protein>
    <submittedName>
        <fullName evidence="2">Helix-turn-helix transcriptional regulator</fullName>
    </submittedName>
</protein>
<gene>
    <name evidence="2" type="ORF">GCM10009560_20370</name>
</gene>
<sequence>MADVETIPANPLAHFGDELRRYRLEKGYTIEQLAARVRFSASMVGAVERAQRRPSYELIEGCEKALDLAGELVRTWARVSKETSPPWFRPWTHIEERAVALRTWEPLLIPGLIQTPEYARAVLTYKRGVTREGLDQAVEERLARQRIFDRPKPPVFSAVLDEGVLLRPIGGSAVMRQQLEHLLKLASYSNVMLQILPLDLGLSLGMEGGFIVADLPGDADAAYFSSSAKGLVSNREDEVREAMIRFEQIRARAHPLHVSEGVIRKVLMTKYGHA</sequence>
<accession>A0ABN1P2J9</accession>
<dbReference type="EMBL" id="BAAAHQ010000008">
    <property type="protein sequence ID" value="GAA0921510.1"/>
    <property type="molecule type" value="Genomic_DNA"/>
</dbReference>
<reference evidence="2 3" key="1">
    <citation type="journal article" date="2019" name="Int. J. Syst. Evol. Microbiol.">
        <title>The Global Catalogue of Microorganisms (GCM) 10K type strain sequencing project: providing services to taxonomists for standard genome sequencing and annotation.</title>
        <authorList>
            <consortium name="The Broad Institute Genomics Platform"/>
            <consortium name="The Broad Institute Genome Sequencing Center for Infectious Disease"/>
            <person name="Wu L."/>
            <person name="Ma J."/>
        </authorList>
    </citation>
    <scope>NUCLEOTIDE SEQUENCE [LARGE SCALE GENOMIC DNA]</scope>
    <source>
        <strain evidence="2 3">JCM 11136</strain>
    </source>
</reference>
<dbReference type="InterPro" id="IPR043917">
    <property type="entry name" value="DUF5753"/>
</dbReference>
<evidence type="ECO:0000259" key="1">
    <source>
        <dbReference type="PROSITE" id="PS50943"/>
    </source>
</evidence>
<dbReference type="CDD" id="cd00093">
    <property type="entry name" value="HTH_XRE"/>
    <property type="match status" value="1"/>
</dbReference>
<evidence type="ECO:0000313" key="2">
    <source>
        <dbReference type="EMBL" id="GAA0921510.1"/>
    </source>
</evidence>
<feature type="domain" description="HTH cro/C1-type" evidence="1">
    <location>
        <begin position="19"/>
        <end position="72"/>
    </location>
</feature>
<dbReference type="PROSITE" id="PS50943">
    <property type="entry name" value="HTH_CROC1"/>
    <property type="match status" value="1"/>
</dbReference>
<dbReference type="Pfam" id="PF13560">
    <property type="entry name" value="HTH_31"/>
    <property type="match status" value="1"/>
</dbReference>
<evidence type="ECO:0000313" key="3">
    <source>
        <dbReference type="Proteomes" id="UP001501578"/>
    </source>
</evidence>
<dbReference type="SUPFAM" id="SSF47413">
    <property type="entry name" value="lambda repressor-like DNA-binding domains"/>
    <property type="match status" value="1"/>
</dbReference>
<keyword evidence="3" id="KW-1185">Reference proteome</keyword>